<comment type="caution">
    <text evidence="6">The sequence shown here is derived from an EMBL/GenBank/DDBJ whole genome shotgun (WGS) entry which is preliminary data.</text>
</comment>
<evidence type="ECO:0000313" key="6">
    <source>
        <dbReference type="EMBL" id="TCL61883.1"/>
    </source>
</evidence>
<dbReference type="AlphaFoldDB" id="A0A4R1R8A7"/>
<dbReference type="RefSeq" id="WP_132016124.1">
    <property type="nucleotide sequence ID" value="NZ_SLUN01000031.1"/>
</dbReference>
<protein>
    <submittedName>
        <fullName evidence="6">NitT/TauT family transport system substrate-binding protein</fullName>
    </submittedName>
</protein>
<evidence type="ECO:0000259" key="5">
    <source>
        <dbReference type="SMART" id="SM00062"/>
    </source>
</evidence>
<dbReference type="SMART" id="SM00062">
    <property type="entry name" value="PBPb"/>
    <property type="match status" value="1"/>
</dbReference>
<dbReference type="EMBL" id="SLUN01000031">
    <property type="protein sequence ID" value="TCL61883.1"/>
    <property type="molecule type" value="Genomic_DNA"/>
</dbReference>
<organism evidence="6 7">
    <name type="scientific">Hydrogenispora ethanolica</name>
    <dbReference type="NCBI Taxonomy" id="1082276"/>
    <lineage>
        <taxon>Bacteria</taxon>
        <taxon>Bacillati</taxon>
        <taxon>Bacillota</taxon>
        <taxon>Hydrogenispora</taxon>
    </lineage>
</organism>
<reference evidence="6 7" key="1">
    <citation type="submission" date="2019-03" db="EMBL/GenBank/DDBJ databases">
        <title>Genomic Encyclopedia of Type Strains, Phase IV (KMG-IV): sequencing the most valuable type-strain genomes for metagenomic binning, comparative biology and taxonomic classification.</title>
        <authorList>
            <person name="Goeker M."/>
        </authorList>
    </citation>
    <scope>NUCLEOTIDE SEQUENCE [LARGE SCALE GENOMIC DNA]</scope>
    <source>
        <strain evidence="6 7">LX-B</strain>
    </source>
</reference>
<evidence type="ECO:0000313" key="7">
    <source>
        <dbReference type="Proteomes" id="UP000295008"/>
    </source>
</evidence>
<comment type="similarity">
    <text evidence="2">Belongs to the bacterial solute-binding protein SsuA/TauA family.</text>
</comment>
<dbReference type="OrthoDB" id="9815602at2"/>
<feature type="domain" description="Solute-binding protein family 3/N-terminal" evidence="5">
    <location>
        <begin position="28"/>
        <end position="253"/>
    </location>
</feature>
<dbReference type="Pfam" id="PF13379">
    <property type="entry name" value="NMT1_2"/>
    <property type="match status" value="1"/>
</dbReference>
<dbReference type="Proteomes" id="UP000295008">
    <property type="component" value="Unassembled WGS sequence"/>
</dbReference>
<keyword evidence="3 4" id="KW-0732">Signal</keyword>
<feature type="chain" id="PRO_5020817716" evidence="4">
    <location>
        <begin position="24"/>
        <end position="328"/>
    </location>
</feature>
<dbReference type="InterPro" id="IPR001638">
    <property type="entry name" value="Solute-binding_3/MltF_N"/>
</dbReference>
<dbReference type="Gene3D" id="3.40.190.10">
    <property type="entry name" value="Periplasmic binding protein-like II"/>
    <property type="match status" value="2"/>
</dbReference>
<name>A0A4R1R8A7_HYDET</name>
<evidence type="ECO:0000256" key="2">
    <source>
        <dbReference type="ARBA" id="ARBA00010742"/>
    </source>
</evidence>
<accession>A0A4R1R8A7</accession>
<feature type="signal peptide" evidence="4">
    <location>
        <begin position="1"/>
        <end position="23"/>
    </location>
</feature>
<dbReference type="PANTHER" id="PTHR30024:SF47">
    <property type="entry name" value="TAURINE-BINDING PERIPLASMIC PROTEIN"/>
    <property type="match status" value="1"/>
</dbReference>
<gene>
    <name evidence="6" type="ORF">EDC14_103155</name>
</gene>
<evidence type="ECO:0000256" key="1">
    <source>
        <dbReference type="ARBA" id="ARBA00004418"/>
    </source>
</evidence>
<dbReference type="GO" id="GO:0042597">
    <property type="term" value="C:periplasmic space"/>
    <property type="evidence" value="ECO:0007669"/>
    <property type="project" value="UniProtKB-SubCell"/>
</dbReference>
<comment type="subcellular location">
    <subcellularLocation>
        <location evidence="1">Periplasm</location>
    </subcellularLocation>
</comment>
<dbReference type="SUPFAM" id="SSF53850">
    <property type="entry name" value="Periplasmic binding protein-like II"/>
    <property type="match status" value="1"/>
</dbReference>
<dbReference type="PANTHER" id="PTHR30024">
    <property type="entry name" value="ALIPHATIC SULFONATES-BINDING PROTEIN-RELATED"/>
    <property type="match status" value="1"/>
</dbReference>
<proteinExistence type="inferred from homology"/>
<sequence length="328" mass="36125">MKKQLIFIALLVLSLVAASVSFADNLTPIKIAYHNNIGGASLVSIANEMGFFKQEGLEPQFVRFSSGPTEIAAMLSGDLDVGYIGPGAMFIVMEGRVNYIAVDSIATGDMIYGYPGRKIKKVKDLVGKKVGIAQGTSQEMLLRVALKLNKIPIDKVQVVPMSPENQVAAFSTGQLDAVATYSPYTSQIKNMMPNVDLVLSSKDLYPKFTFPQGWIANKDFMKKNPQAVQGFLRAIMKANNVRVKSEDQWVPMTSKFSEIPADLLKKDLPGITVLTTPQLRKAFSNGTVEKWLNTLSDVFVDIGRLKSPIPTSQYLDKKFFMDATKNLK</sequence>
<evidence type="ECO:0000256" key="4">
    <source>
        <dbReference type="SAM" id="SignalP"/>
    </source>
</evidence>
<keyword evidence="7" id="KW-1185">Reference proteome</keyword>
<evidence type="ECO:0000256" key="3">
    <source>
        <dbReference type="ARBA" id="ARBA00022729"/>
    </source>
</evidence>